<keyword evidence="2" id="KW-1185">Reference proteome</keyword>
<dbReference type="Pfam" id="PF10326">
    <property type="entry name" value="7TM_GPCR_Str"/>
    <property type="match status" value="1"/>
</dbReference>
<feature type="transmembrane region" description="Helical" evidence="1">
    <location>
        <begin position="129"/>
        <end position="149"/>
    </location>
</feature>
<dbReference type="AlphaFoldDB" id="A0A7E4VBF9"/>
<keyword evidence="1" id="KW-0812">Transmembrane</keyword>
<feature type="transmembrane region" description="Helical" evidence="1">
    <location>
        <begin position="271"/>
        <end position="295"/>
    </location>
</feature>
<feature type="transmembrane region" description="Helical" evidence="1">
    <location>
        <begin position="44"/>
        <end position="67"/>
    </location>
</feature>
<reference evidence="3" key="2">
    <citation type="submission" date="2020-10" db="UniProtKB">
        <authorList>
            <consortium name="WormBaseParasite"/>
        </authorList>
    </citation>
    <scope>IDENTIFICATION</scope>
</reference>
<protein>
    <submittedName>
        <fullName evidence="3">G-protein coupled receptors family 1 profile domain-containing protein</fullName>
    </submittedName>
</protein>
<feature type="transmembrane region" description="Helical" evidence="1">
    <location>
        <begin position="87"/>
        <end position="108"/>
    </location>
</feature>
<dbReference type="WBParaSite" id="Pan_g18281.t1">
    <property type="protein sequence ID" value="Pan_g18281.t1"/>
    <property type="gene ID" value="Pan_g18281"/>
</dbReference>
<sequence length="337" mass="38249">MVAWPLLTMHIHDTIVSSLGIVLNSLLLYLIYSSNNKHLRQMSTALCQNAVLDILLSTMTLIIQPQVYITSNVCVFILQPHVSLPKVIYFFMFYCFGGQITLSMYAMPVPFYVRYLIVCARRNVRYRDLIYPYFLVFTCFLIICIGTGWCFPFDQQFQEQFVPLFNASPVFGGNVSALPIFAANRVSAKPMLFFYTFVFCSLTITYSIVVFLAYKISTSMDFLPTITVKVKKYNRQLHRALLIQAIGPLFAGVLPVIVLASMVLLNFESVYATLGISICVAWIPVVTPIAAIWVIKPYRERFSKMMCAQFTNPSSSIPSNYAITVPKLRVPKSTIEQ</sequence>
<feature type="transmembrane region" description="Helical" evidence="1">
    <location>
        <begin position="192"/>
        <end position="214"/>
    </location>
</feature>
<accession>A0A7E4VBF9</accession>
<dbReference type="PANTHER" id="PTHR22943">
    <property type="entry name" value="7-TRANSMEMBRANE DOMAIN RECEPTOR C.ELEGANS"/>
    <property type="match status" value="1"/>
</dbReference>
<dbReference type="SUPFAM" id="SSF81321">
    <property type="entry name" value="Family A G protein-coupled receptor-like"/>
    <property type="match status" value="1"/>
</dbReference>
<dbReference type="Proteomes" id="UP000492821">
    <property type="component" value="Unassembled WGS sequence"/>
</dbReference>
<feature type="transmembrane region" description="Helical" evidence="1">
    <location>
        <begin position="15"/>
        <end position="32"/>
    </location>
</feature>
<keyword evidence="1" id="KW-0472">Membrane</keyword>
<dbReference type="PANTHER" id="PTHR22943:SF248">
    <property type="entry name" value="SEVEN TM RECEPTOR"/>
    <property type="match status" value="1"/>
</dbReference>
<feature type="transmembrane region" description="Helical" evidence="1">
    <location>
        <begin position="241"/>
        <end position="265"/>
    </location>
</feature>
<evidence type="ECO:0000313" key="2">
    <source>
        <dbReference type="Proteomes" id="UP000492821"/>
    </source>
</evidence>
<organism evidence="2 3">
    <name type="scientific">Panagrellus redivivus</name>
    <name type="common">Microworm</name>
    <dbReference type="NCBI Taxonomy" id="6233"/>
    <lineage>
        <taxon>Eukaryota</taxon>
        <taxon>Metazoa</taxon>
        <taxon>Ecdysozoa</taxon>
        <taxon>Nematoda</taxon>
        <taxon>Chromadorea</taxon>
        <taxon>Rhabditida</taxon>
        <taxon>Tylenchina</taxon>
        <taxon>Panagrolaimomorpha</taxon>
        <taxon>Panagrolaimoidea</taxon>
        <taxon>Panagrolaimidae</taxon>
        <taxon>Panagrellus</taxon>
    </lineage>
</organism>
<evidence type="ECO:0000313" key="3">
    <source>
        <dbReference type="WBParaSite" id="Pan_g18281.t1"/>
    </source>
</evidence>
<reference evidence="2" key="1">
    <citation type="journal article" date="2013" name="Genetics">
        <title>The draft genome and transcriptome of Panagrellus redivivus are shaped by the harsh demands of a free-living lifestyle.</title>
        <authorList>
            <person name="Srinivasan J."/>
            <person name="Dillman A.R."/>
            <person name="Macchietto M.G."/>
            <person name="Heikkinen L."/>
            <person name="Lakso M."/>
            <person name="Fracchia K.M."/>
            <person name="Antoshechkin I."/>
            <person name="Mortazavi A."/>
            <person name="Wong G."/>
            <person name="Sternberg P.W."/>
        </authorList>
    </citation>
    <scope>NUCLEOTIDE SEQUENCE [LARGE SCALE GENOMIC DNA]</scope>
    <source>
        <strain evidence="2">MT8872</strain>
    </source>
</reference>
<evidence type="ECO:0000256" key="1">
    <source>
        <dbReference type="SAM" id="Phobius"/>
    </source>
</evidence>
<dbReference type="InterPro" id="IPR019428">
    <property type="entry name" value="7TM_GPCR_serpentine_rcpt_Str"/>
</dbReference>
<dbReference type="Gene3D" id="1.20.1070.10">
    <property type="entry name" value="Rhodopsin 7-helix transmembrane proteins"/>
    <property type="match status" value="1"/>
</dbReference>
<proteinExistence type="predicted"/>
<keyword evidence="1" id="KW-1133">Transmembrane helix</keyword>
<name>A0A7E4VBF9_PANRE</name>